<reference evidence="1" key="1">
    <citation type="submission" date="2019-02" db="EMBL/GenBank/DDBJ databases">
        <authorList>
            <person name="Lutz S."/>
            <person name="Schori C."/>
            <person name="Ahrens C.H."/>
            <person name="Gueguen E."/>
        </authorList>
    </citation>
    <scope>NUCLEOTIDE SEQUENCE</scope>
    <source>
        <strain evidence="1">Psy35</strain>
    </source>
</reference>
<evidence type="ECO:0000313" key="2">
    <source>
        <dbReference type="Proteomes" id="UP001163644"/>
    </source>
</evidence>
<dbReference type="AlphaFoldDB" id="A0AA46VWB6"/>
<name>A0AA46VWB6_PSEVI</name>
<dbReference type="EMBL" id="CP036495">
    <property type="protein sequence ID" value="UZA68287.1"/>
    <property type="molecule type" value="Genomic_DNA"/>
</dbReference>
<protein>
    <submittedName>
        <fullName evidence="1">Uncharacterized protein</fullName>
    </submittedName>
</protein>
<gene>
    <name evidence="1" type="ORF">EZZ81_08660</name>
</gene>
<sequence length="80" mass="8906">MAEQQSVVGAVTITGGDHVGIELIERCDELVYHAFRSMAFVVEDRYQTCSAVQLPEWAFRRAEPDAGAVVDDDVTDEPEY</sequence>
<dbReference type="Proteomes" id="UP001163644">
    <property type="component" value="Chromosome"/>
</dbReference>
<accession>A0AA46VWB6</accession>
<organism evidence="1 2">
    <name type="scientific">Pseudomonas viridiflava</name>
    <name type="common">Phytomonas viridiflava</name>
    <dbReference type="NCBI Taxonomy" id="33069"/>
    <lineage>
        <taxon>Bacteria</taxon>
        <taxon>Pseudomonadati</taxon>
        <taxon>Pseudomonadota</taxon>
        <taxon>Gammaproteobacteria</taxon>
        <taxon>Pseudomonadales</taxon>
        <taxon>Pseudomonadaceae</taxon>
        <taxon>Pseudomonas</taxon>
    </lineage>
</organism>
<proteinExistence type="predicted"/>
<evidence type="ECO:0000313" key="1">
    <source>
        <dbReference type="EMBL" id="UZA68287.1"/>
    </source>
</evidence>